<name>A0A8X7C992_9ARAC</name>
<organism evidence="1 2">
    <name type="scientific">Trichonephila inaurata madagascariensis</name>
    <dbReference type="NCBI Taxonomy" id="2747483"/>
    <lineage>
        <taxon>Eukaryota</taxon>
        <taxon>Metazoa</taxon>
        <taxon>Ecdysozoa</taxon>
        <taxon>Arthropoda</taxon>
        <taxon>Chelicerata</taxon>
        <taxon>Arachnida</taxon>
        <taxon>Araneae</taxon>
        <taxon>Araneomorphae</taxon>
        <taxon>Entelegynae</taxon>
        <taxon>Araneoidea</taxon>
        <taxon>Nephilidae</taxon>
        <taxon>Trichonephila</taxon>
        <taxon>Trichonephila inaurata</taxon>
    </lineage>
</organism>
<gene>
    <name evidence="1" type="ORF">TNIN_257721</name>
</gene>
<accession>A0A8X7C992</accession>
<evidence type="ECO:0000313" key="1">
    <source>
        <dbReference type="EMBL" id="GFY58022.1"/>
    </source>
</evidence>
<dbReference type="AlphaFoldDB" id="A0A8X7C992"/>
<protein>
    <submittedName>
        <fullName evidence="1">Uncharacterized protein</fullName>
    </submittedName>
</protein>
<evidence type="ECO:0000313" key="2">
    <source>
        <dbReference type="Proteomes" id="UP000886998"/>
    </source>
</evidence>
<proteinExistence type="predicted"/>
<dbReference type="Proteomes" id="UP000886998">
    <property type="component" value="Unassembled WGS sequence"/>
</dbReference>
<comment type="caution">
    <text evidence="1">The sequence shown here is derived from an EMBL/GenBank/DDBJ whole genome shotgun (WGS) entry which is preliminary data.</text>
</comment>
<sequence length="99" mass="11412">MSGHPHSQHHIQACPATRFYVEVSAYCGVDGVVDMFRWDTQLGRESPALPPLAWVEFRLSGWGWPQRCEFEAQQFTTKKNLRYRGITITHAQNYEVSSL</sequence>
<keyword evidence="2" id="KW-1185">Reference proteome</keyword>
<dbReference type="EMBL" id="BMAV01011856">
    <property type="protein sequence ID" value="GFY58022.1"/>
    <property type="molecule type" value="Genomic_DNA"/>
</dbReference>
<reference evidence="1" key="1">
    <citation type="submission" date="2020-08" db="EMBL/GenBank/DDBJ databases">
        <title>Multicomponent nature underlies the extraordinary mechanical properties of spider dragline silk.</title>
        <authorList>
            <person name="Kono N."/>
            <person name="Nakamura H."/>
            <person name="Mori M."/>
            <person name="Yoshida Y."/>
            <person name="Ohtoshi R."/>
            <person name="Malay A.D."/>
            <person name="Moran D.A.P."/>
            <person name="Tomita M."/>
            <person name="Numata K."/>
            <person name="Arakawa K."/>
        </authorList>
    </citation>
    <scope>NUCLEOTIDE SEQUENCE</scope>
</reference>